<evidence type="ECO:0000256" key="1">
    <source>
        <dbReference type="ARBA" id="ARBA00022529"/>
    </source>
</evidence>
<dbReference type="GO" id="GO:0009253">
    <property type="term" value="P:peptidoglycan catabolic process"/>
    <property type="evidence" value="ECO:0007669"/>
    <property type="project" value="InterPro"/>
</dbReference>
<dbReference type="SUPFAM" id="SSF53955">
    <property type="entry name" value="Lysozyme-like"/>
    <property type="match status" value="1"/>
</dbReference>
<dbReference type="EMBL" id="VJOY01000015">
    <property type="protein sequence ID" value="TRX73466.1"/>
    <property type="molecule type" value="Genomic_DNA"/>
</dbReference>
<keyword evidence="2 4" id="KW-0081">Bacteriolytic enzyme</keyword>
<dbReference type="GO" id="GO:0003796">
    <property type="term" value="F:lysozyme activity"/>
    <property type="evidence" value="ECO:0007669"/>
    <property type="project" value="UniProtKB-EC"/>
</dbReference>
<evidence type="ECO:0000313" key="5">
    <source>
        <dbReference type="EMBL" id="TRX73466.1"/>
    </source>
</evidence>
<gene>
    <name evidence="5" type="ORF">FM069_17850</name>
</gene>
<dbReference type="OrthoDB" id="8141296at2"/>
<keyword evidence="6" id="KW-1185">Reference proteome</keyword>
<dbReference type="Pfam" id="PF00959">
    <property type="entry name" value="Phage_lysozyme"/>
    <property type="match status" value="1"/>
</dbReference>
<evidence type="ECO:0000256" key="2">
    <source>
        <dbReference type="ARBA" id="ARBA00022638"/>
    </source>
</evidence>
<dbReference type="EC" id="3.2.1.17" evidence="4"/>
<dbReference type="GO" id="GO:0042742">
    <property type="term" value="P:defense response to bacterium"/>
    <property type="evidence" value="ECO:0007669"/>
    <property type="project" value="UniProtKB-KW"/>
</dbReference>
<evidence type="ECO:0000256" key="3">
    <source>
        <dbReference type="ARBA" id="ARBA00023200"/>
    </source>
</evidence>
<dbReference type="InterPro" id="IPR023346">
    <property type="entry name" value="Lysozyme-like_dom_sf"/>
</dbReference>
<proteinExistence type="inferred from homology"/>
<comment type="catalytic activity">
    <reaction evidence="4">
        <text>Hydrolysis of (1-&gt;4)-beta-linkages between N-acetylmuramic acid and N-acetyl-D-glucosamine residues in a peptidoglycan and between N-acetyl-D-glucosamine residues in chitodextrins.</text>
        <dbReference type="EC" id="3.2.1.17"/>
    </reaction>
</comment>
<dbReference type="AlphaFoldDB" id="A0A553GVJ3"/>
<dbReference type="CDD" id="cd00737">
    <property type="entry name" value="lyz_endolysin_autolysin"/>
    <property type="match status" value="1"/>
</dbReference>
<organism evidence="5 6">
    <name type="scientific">Pseudomonas mangiferae</name>
    <dbReference type="NCBI Taxonomy" id="2593654"/>
    <lineage>
        <taxon>Bacteria</taxon>
        <taxon>Pseudomonadati</taxon>
        <taxon>Pseudomonadota</taxon>
        <taxon>Gammaproteobacteria</taxon>
        <taxon>Pseudomonadales</taxon>
        <taxon>Pseudomonadaceae</taxon>
        <taxon>Pseudomonas</taxon>
    </lineage>
</organism>
<comment type="caution">
    <text evidence="5">The sequence shown here is derived from an EMBL/GenBank/DDBJ whole genome shotgun (WGS) entry which is preliminary data.</text>
</comment>
<sequence>MASPHNKQISFLKSAYPEFEKGLRDAITAKLFQYEYDALISLLFNCGARYLARESAPQLKKKLNSGAYSEAAVELLDITSGGIKGLVKRRQSEVNLFLKGIYDATH</sequence>
<evidence type="ECO:0000256" key="4">
    <source>
        <dbReference type="RuleBase" id="RU003788"/>
    </source>
</evidence>
<keyword evidence="1 4" id="KW-0929">Antimicrobial</keyword>
<evidence type="ECO:0000313" key="6">
    <source>
        <dbReference type="Proteomes" id="UP000315235"/>
    </source>
</evidence>
<keyword evidence="3" id="KW-1035">Host cytoplasm</keyword>
<dbReference type="InterPro" id="IPR033907">
    <property type="entry name" value="Endolysin_autolysin"/>
</dbReference>
<keyword evidence="4" id="KW-0326">Glycosidase</keyword>
<dbReference type="Gene3D" id="1.10.530.40">
    <property type="match status" value="1"/>
</dbReference>
<accession>A0A553GVJ3</accession>
<keyword evidence="4" id="KW-0378">Hydrolase</keyword>
<dbReference type="Proteomes" id="UP000315235">
    <property type="component" value="Unassembled WGS sequence"/>
</dbReference>
<dbReference type="InterPro" id="IPR002196">
    <property type="entry name" value="Glyco_hydro_24"/>
</dbReference>
<comment type="similarity">
    <text evidence="4">Belongs to the glycosyl hydrolase 24 family.</text>
</comment>
<dbReference type="InterPro" id="IPR023347">
    <property type="entry name" value="Lysozyme_dom_sf"/>
</dbReference>
<protein>
    <recommendedName>
        <fullName evidence="4">Lysozyme</fullName>
        <ecNumber evidence="4">3.2.1.17</ecNumber>
    </recommendedName>
</protein>
<dbReference type="GO" id="GO:0016998">
    <property type="term" value="P:cell wall macromolecule catabolic process"/>
    <property type="evidence" value="ECO:0007669"/>
    <property type="project" value="InterPro"/>
</dbReference>
<reference evidence="5 6" key="1">
    <citation type="submission" date="2019-07" db="EMBL/GenBank/DDBJ databases">
        <title>Pseudomonas mangiferae sp. nov., isolated from bark of mango tree in Thailand.</title>
        <authorList>
            <person name="Srisuk N."/>
            <person name="Anurat P."/>
        </authorList>
    </citation>
    <scope>NUCLEOTIDE SEQUENCE [LARGE SCALE GENOMIC DNA]</scope>
    <source>
        <strain evidence="5 6">DMKU_BBB3-04</strain>
    </source>
</reference>
<name>A0A553GVJ3_9PSED</name>
<dbReference type="RefSeq" id="WP_143489737.1">
    <property type="nucleotide sequence ID" value="NZ_VJOY01000015.1"/>
</dbReference>
<dbReference type="GO" id="GO:0031640">
    <property type="term" value="P:killing of cells of another organism"/>
    <property type="evidence" value="ECO:0007669"/>
    <property type="project" value="UniProtKB-KW"/>
</dbReference>